<evidence type="ECO:0000313" key="10">
    <source>
        <dbReference type="EMBL" id="CAT04969.1"/>
    </source>
</evidence>
<keyword evidence="4 9" id="KW-0540">Nuclease</keyword>
<dbReference type="GO" id="GO:0004521">
    <property type="term" value="F:RNA endonuclease activity"/>
    <property type="evidence" value="ECO:0007669"/>
    <property type="project" value="UniProtKB-UniRule"/>
</dbReference>
<keyword evidence="2 9" id="KW-0690">Ribosome biogenesis</keyword>
<dbReference type="NCBIfam" id="TIGR00043">
    <property type="entry name" value="rRNA maturation RNase YbeY"/>
    <property type="match status" value="1"/>
</dbReference>
<evidence type="ECO:0000256" key="6">
    <source>
        <dbReference type="ARBA" id="ARBA00022759"/>
    </source>
</evidence>
<keyword evidence="9" id="KW-0963">Cytoplasm</keyword>
<evidence type="ECO:0000256" key="2">
    <source>
        <dbReference type="ARBA" id="ARBA00022517"/>
    </source>
</evidence>
<organism evidence="10 11">
    <name type="scientific">Mesomycoplasma conjunctivae (strain ATCC 25834 / NCTC 10147 / HRC/581)</name>
    <name type="common">Mycoplasma conjunctivae</name>
    <dbReference type="NCBI Taxonomy" id="572263"/>
    <lineage>
        <taxon>Bacteria</taxon>
        <taxon>Bacillati</taxon>
        <taxon>Mycoplasmatota</taxon>
        <taxon>Mycoplasmoidales</taxon>
        <taxon>Metamycoplasmataceae</taxon>
        <taxon>Mesomycoplasma</taxon>
    </lineage>
</organism>
<comment type="similarity">
    <text evidence="1 9">Belongs to the endoribonuclease YbeY family.</text>
</comment>
<keyword evidence="10" id="KW-0482">Metalloprotease</keyword>
<dbReference type="InterPro" id="IPR002036">
    <property type="entry name" value="YbeY"/>
</dbReference>
<dbReference type="GO" id="GO:0005737">
    <property type="term" value="C:cytoplasm"/>
    <property type="evidence" value="ECO:0007669"/>
    <property type="project" value="UniProtKB-SubCell"/>
</dbReference>
<dbReference type="SUPFAM" id="SSF55486">
    <property type="entry name" value="Metalloproteases ('zincins'), catalytic domain"/>
    <property type="match status" value="1"/>
</dbReference>
<feature type="binding site" evidence="9">
    <location>
        <position position="120"/>
    </location>
    <ligand>
        <name>Zn(2+)</name>
        <dbReference type="ChEBI" id="CHEBI:29105"/>
        <note>catalytic</note>
    </ligand>
</feature>
<comment type="function">
    <text evidence="9">Single strand-specific metallo-endoribonuclease involved in late-stage 70S ribosome quality control and in maturation of the 3' terminus of the 16S rRNA.</text>
</comment>
<keyword evidence="11" id="KW-1185">Reference proteome</keyword>
<evidence type="ECO:0000256" key="9">
    <source>
        <dbReference type="HAMAP-Rule" id="MF_00009"/>
    </source>
</evidence>
<dbReference type="EMBL" id="FM864216">
    <property type="protein sequence ID" value="CAT04969.1"/>
    <property type="molecule type" value="Genomic_DNA"/>
</dbReference>
<accession>C5J677</accession>
<dbReference type="HAMAP" id="MF_00009">
    <property type="entry name" value="Endoribonucl_YbeY"/>
    <property type="match status" value="1"/>
</dbReference>
<evidence type="ECO:0000256" key="5">
    <source>
        <dbReference type="ARBA" id="ARBA00022723"/>
    </source>
</evidence>
<comment type="subcellular location">
    <subcellularLocation>
        <location evidence="9">Cytoplasm</location>
    </subcellularLocation>
</comment>
<keyword evidence="7 9" id="KW-0378">Hydrolase</keyword>
<dbReference type="eggNOG" id="COG0319">
    <property type="taxonomic scope" value="Bacteria"/>
</dbReference>
<protein>
    <recommendedName>
        <fullName evidence="9">Endoribonuclease YbeY</fullName>
        <ecNumber evidence="9">3.1.-.-</ecNumber>
    </recommendedName>
</protein>
<evidence type="ECO:0000256" key="7">
    <source>
        <dbReference type="ARBA" id="ARBA00022801"/>
    </source>
</evidence>
<dbReference type="AlphaFoldDB" id="C5J677"/>
<evidence type="ECO:0000256" key="3">
    <source>
        <dbReference type="ARBA" id="ARBA00022552"/>
    </source>
</evidence>
<keyword evidence="6 9" id="KW-0255">Endonuclease</keyword>
<reference evidence="11" key="1">
    <citation type="journal article" date="2009" name="BMC Bioinformatics">
        <title>The Mycoplasma conjunctivae genome sequencing, annotation and analysis.</title>
        <authorList>
            <person name="Calderon-Copete S.P."/>
            <person name="Wigger G."/>
            <person name="Wunderlin C."/>
            <person name="Schmidheini T."/>
            <person name="Frey J."/>
            <person name="Quail M.A."/>
            <person name="Falquet L."/>
        </authorList>
    </citation>
    <scope>NUCLEOTIDE SEQUENCE [LARGE SCALE GENOMIC DNA]</scope>
    <source>
        <strain evidence="11">ATCC 25834 / NCTC 10147 / HRC/581</strain>
    </source>
</reference>
<evidence type="ECO:0000256" key="1">
    <source>
        <dbReference type="ARBA" id="ARBA00010875"/>
    </source>
</evidence>
<dbReference type="GO" id="GO:0008270">
    <property type="term" value="F:zinc ion binding"/>
    <property type="evidence" value="ECO:0007669"/>
    <property type="project" value="UniProtKB-UniRule"/>
</dbReference>
<dbReference type="GO" id="GO:0006364">
    <property type="term" value="P:rRNA processing"/>
    <property type="evidence" value="ECO:0007669"/>
    <property type="project" value="UniProtKB-UniRule"/>
</dbReference>
<evidence type="ECO:0000256" key="8">
    <source>
        <dbReference type="ARBA" id="ARBA00022833"/>
    </source>
</evidence>
<dbReference type="Pfam" id="PF02130">
    <property type="entry name" value="YbeY"/>
    <property type="match status" value="1"/>
</dbReference>
<proteinExistence type="inferred from homology"/>
<name>C5J677_MESCH</name>
<keyword evidence="8 9" id="KW-0862">Zinc</keyword>
<evidence type="ECO:0000256" key="4">
    <source>
        <dbReference type="ARBA" id="ARBA00022722"/>
    </source>
</evidence>
<dbReference type="GO" id="GO:0004222">
    <property type="term" value="F:metalloendopeptidase activity"/>
    <property type="evidence" value="ECO:0007669"/>
    <property type="project" value="InterPro"/>
</dbReference>
<comment type="cofactor">
    <cofactor evidence="9">
        <name>Zn(2+)</name>
        <dbReference type="ChEBI" id="CHEBI:29105"/>
    </cofactor>
    <text evidence="9">Binds 1 zinc ion.</text>
</comment>
<keyword evidence="3 9" id="KW-0698">rRNA processing</keyword>
<dbReference type="InterPro" id="IPR023091">
    <property type="entry name" value="MetalPrtase_cat_dom_sf_prd"/>
</dbReference>
<keyword evidence="10" id="KW-0645">Protease</keyword>
<keyword evidence="5 9" id="KW-0479">Metal-binding</keyword>
<sequence>MKNKVNFLNQSKKAFFYRRQFQQILNLVQESENLDYLLTLDLTFVEANYMQKMCKTYKNKDYIADVLSFPDFLVNKQNGKKLAFIGEILMCPETIYYQAQSYQHTNKREFCYMFTHSVFHLLNYDHIDEQEAKIMHEKVEKIMQKMEIYR</sequence>
<evidence type="ECO:0000313" key="11">
    <source>
        <dbReference type="Proteomes" id="UP000001491"/>
    </source>
</evidence>
<dbReference type="PANTHER" id="PTHR46986:SF1">
    <property type="entry name" value="ENDORIBONUCLEASE YBEY, CHLOROPLASTIC"/>
    <property type="match status" value="1"/>
</dbReference>
<feature type="binding site" evidence="9">
    <location>
        <position position="126"/>
    </location>
    <ligand>
        <name>Zn(2+)</name>
        <dbReference type="ChEBI" id="CHEBI:29105"/>
        <note>catalytic</note>
    </ligand>
</feature>
<dbReference type="PANTHER" id="PTHR46986">
    <property type="entry name" value="ENDORIBONUCLEASE YBEY, CHLOROPLASTIC"/>
    <property type="match status" value="1"/>
</dbReference>
<dbReference type="GO" id="GO:0006508">
    <property type="term" value="P:proteolysis"/>
    <property type="evidence" value="ECO:0007669"/>
    <property type="project" value="UniProtKB-KW"/>
</dbReference>
<gene>
    <name evidence="9" type="primary">ybeY</name>
    <name evidence="10" type="ordered locus">MCJ_002780</name>
</gene>
<dbReference type="Gene3D" id="3.40.390.30">
    <property type="entry name" value="Metalloproteases ('zincins'), catalytic domain"/>
    <property type="match status" value="1"/>
</dbReference>
<dbReference type="HOGENOM" id="CLU_106710_3_0_14"/>
<dbReference type="Proteomes" id="UP000001491">
    <property type="component" value="Chromosome"/>
</dbReference>
<dbReference type="KEGG" id="mco:MCJ_002780"/>
<dbReference type="EC" id="3.1.-.-" evidence="9"/>
<feature type="binding site" evidence="9">
    <location>
        <position position="116"/>
    </location>
    <ligand>
        <name>Zn(2+)</name>
        <dbReference type="ChEBI" id="CHEBI:29105"/>
        <note>catalytic</note>
    </ligand>
</feature>